<gene>
    <name evidence="1" type="ORF">R3P38DRAFT_2820498</name>
</gene>
<dbReference type="InterPro" id="IPR029063">
    <property type="entry name" value="SAM-dependent_MTases_sf"/>
</dbReference>
<proteinExistence type="predicted"/>
<dbReference type="SUPFAM" id="SSF53335">
    <property type="entry name" value="S-adenosyl-L-methionine-dependent methyltransferases"/>
    <property type="match status" value="1"/>
</dbReference>
<dbReference type="Gene3D" id="3.40.50.150">
    <property type="entry name" value="Vaccinia Virus protein VP39"/>
    <property type="match status" value="1"/>
</dbReference>
<dbReference type="InterPro" id="IPR019410">
    <property type="entry name" value="Methyltransf_16"/>
</dbReference>
<dbReference type="PANTHER" id="PTHR14614">
    <property type="entry name" value="HEPATOCELLULAR CARCINOMA-ASSOCIATED ANTIGEN"/>
    <property type="match status" value="1"/>
</dbReference>
<keyword evidence="2" id="KW-1185">Reference proteome</keyword>
<evidence type="ECO:0000313" key="2">
    <source>
        <dbReference type="Proteomes" id="UP001362999"/>
    </source>
</evidence>
<dbReference type="PANTHER" id="PTHR14614:SF130">
    <property type="entry name" value="PROTEIN-LYSINE N-METHYLTRANSFERASE EEF2KMT"/>
    <property type="match status" value="1"/>
</dbReference>
<evidence type="ECO:0000313" key="1">
    <source>
        <dbReference type="EMBL" id="KAK7063811.1"/>
    </source>
</evidence>
<sequence>MVCIHRDLFQLLRGYASLTPPNRLQYPSHLQTRIVHDFLLEHILLSPHFEQYPASSDYQKSFWKWVISRLEQTDPELEVDVRIYDLYLKFLNSPSGSGVSTLSGPNPPSQSYVTHFWKVGQHTALGDSVELEEYQTTTLLESRTMIEAGTTGLRTWLASFVQAQYLIHNPALVQGKRILELGAGIGFLGIIVGSLQLHGSSSESDTSSPGAIWMSDVNESVLSRCKDNFNLACNLSSTHPNMRCCFLDWSAALIPDGVLPLTSLLNDEIDADLVLGSDIVFDPDLIPSLVAVLCIILQGHNRTAIIALTTRNPTTMGKFTRTVADRGLVLETLDFRVKDWIFMESLEFTGDTTSVSLYRITGKE</sequence>
<comment type="caution">
    <text evidence="1">The sequence shown here is derived from an EMBL/GenBank/DDBJ whole genome shotgun (WGS) entry which is preliminary data.</text>
</comment>
<dbReference type="Proteomes" id="UP001362999">
    <property type="component" value="Unassembled WGS sequence"/>
</dbReference>
<dbReference type="Pfam" id="PF10294">
    <property type="entry name" value="Methyltransf_16"/>
    <property type="match status" value="1"/>
</dbReference>
<name>A0AAW0EGS0_9AGAR</name>
<dbReference type="EMBL" id="JAWWNJ010000001">
    <property type="protein sequence ID" value="KAK7063811.1"/>
    <property type="molecule type" value="Genomic_DNA"/>
</dbReference>
<reference evidence="1 2" key="1">
    <citation type="journal article" date="2024" name="J Genomics">
        <title>Draft genome sequencing and assembly of Favolaschia claudopus CIRM-BRFM 2984 isolated from oak limbs.</title>
        <authorList>
            <person name="Navarro D."/>
            <person name="Drula E."/>
            <person name="Chaduli D."/>
            <person name="Cazenave R."/>
            <person name="Ahrendt S."/>
            <person name="Wang J."/>
            <person name="Lipzen A."/>
            <person name="Daum C."/>
            <person name="Barry K."/>
            <person name="Grigoriev I.V."/>
            <person name="Favel A."/>
            <person name="Rosso M.N."/>
            <person name="Martin F."/>
        </authorList>
    </citation>
    <scope>NUCLEOTIDE SEQUENCE [LARGE SCALE GENOMIC DNA]</scope>
    <source>
        <strain evidence="1 2">CIRM-BRFM 2984</strain>
    </source>
</reference>
<dbReference type="GO" id="GO:0008757">
    <property type="term" value="F:S-adenosylmethionine-dependent methyltransferase activity"/>
    <property type="evidence" value="ECO:0007669"/>
    <property type="project" value="UniProtKB-ARBA"/>
</dbReference>
<accession>A0AAW0EGS0</accession>
<dbReference type="AlphaFoldDB" id="A0AAW0EGS0"/>
<protein>
    <submittedName>
        <fullName evidence="1">Protein-lysine N-methyltransferase EFM3</fullName>
    </submittedName>
</protein>
<organism evidence="1 2">
    <name type="scientific">Favolaschia claudopus</name>
    <dbReference type="NCBI Taxonomy" id="2862362"/>
    <lineage>
        <taxon>Eukaryota</taxon>
        <taxon>Fungi</taxon>
        <taxon>Dikarya</taxon>
        <taxon>Basidiomycota</taxon>
        <taxon>Agaricomycotina</taxon>
        <taxon>Agaricomycetes</taxon>
        <taxon>Agaricomycetidae</taxon>
        <taxon>Agaricales</taxon>
        <taxon>Marasmiineae</taxon>
        <taxon>Mycenaceae</taxon>
        <taxon>Favolaschia</taxon>
    </lineage>
</organism>